<sequence>MKYVKRNADIPVPDILAWDDDASNPVGCEYIVMSHAEGIELRNLWFDLDISIQLKCIVNISRKLADMARLEFPAYGSLYMRESSAVVSATLLPINDEFGIGPSCGKTYWDCTPGESRYYDCEAPDRGPWTDIVSFVDGLVNAGLSRLPPSDMTDCQTRRKYQGTASEHRELLHSTRKVLHELLGDARMKDNATQILVHPDLHMSNIFVDPNDPTKITSIIDWQSACIEPVFMITLPILDFAIPVDYLTNKKDPKEHDKRVKMVQIWNQALEACLYPVPRIGPFQKTKIELSRAFDIDLFRPFNVCHRTWRDGTPLLTSDLIDLAAQWKTLELPGRCPCTAPTDSEFDIHKMRRNELADIQEFRDSISKELHADDEGWVPAERWEYTQELHKYFSDEMLEMARKPGAEMTEDDVRTLWPFDPPY</sequence>
<comment type="subcellular location">
    <subcellularLocation>
        <location evidence="1">Mitochondrion</location>
    </subcellularLocation>
</comment>
<evidence type="ECO:0000256" key="2">
    <source>
        <dbReference type="ARBA" id="ARBA00005543"/>
    </source>
</evidence>
<dbReference type="Proteomes" id="UP001341245">
    <property type="component" value="Unassembled WGS sequence"/>
</dbReference>
<keyword evidence="4" id="KW-0809">Transit peptide</keyword>
<reference evidence="8 9" key="1">
    <citation type="submission" date="2023-11" db="EMBL/GenBank/DDBJ databases">
        <title>Draft genome sequence and annotation of the polyextremotolerant black yeast-like fungus Aureobasidium pullulans NRRL 62042.</title>
        <authorList>
            <person name="Dielentheis-Frenken M.R.E."/>
            <person name="Wibberg D."/>
            <person name="Blank L.M."/>
            <person name="Tiso T."/>
        </authorList>
    </citation>
    <scope>NUCLEOTIDE SEQUENCE [LARGE SCALE GENOMIC DNA]</scope>
    <source>
        <strain evidence="8 9">NRRL 62042</strain>
    </source>
</reference>
<dbReference type="Gene3D" id="3.90.1200.10">
    <property type="match status" value="1"/>
</dbReference>
<dbReference type="SUPFAM" id="SSF56112">
    <property type="entry name" value="Protein kinase-like (PK-like)"/>
    <property type="match status" value="1"/>
</dbReference>
<proteinExistence type="inferred from homology"/>
<evidence type="ECO:0000256" key="1">
    <source>
        <dbReference type="ARBA" id="ARBA00004173"/>
    </source>
</evidence>
<dbReference type="InterPro" id="IPR002575">
    <property type="entry name" value="Aminoglycoside_PTrfase"/>
</dbReference>
<dbReference type="Pfam" id="PF01636">
    <property type="entry name" value="APH"/>
    <property type="match status" value="1"/>
</dbReference>
<evidence type="ECO:0000256" key="4">
    <source>
        <dbReference type="ARBA" id="ARBA00022946"/>
    </source>
</evidence>
<comment type="caution">
    <text evidence="8">The sequence shown here is derived from an EMBL/GenBank/DDBJ whole genome shotgun (WGS) entry which is preliminary data.</text>
</comment>
<name>A0ABR0TSE6_AURPU</name>
<comment type="similarity">
    <text evidence="2">Belongs to the AIM9 family.</text>
</comment>
<keyword evidence="9" id="KW-1185">Reference proteome</keyword>
<evidence type="ECO:0000256" key="5">
    <source>
        <dbReference type="ARBA" id="ARBA00023128"/>
    </source>
</evidence>
<dbReference type="InterPro" id="IPR011009">
    <property type="entry name" value="Kinase-like_dom_sf"/>
</dbReference>
<feature type="domain" description="Aminoglycoside phosphotransferase" evidence="7">
    <location>
        <begin position="79"/>
        <end position="230"/>
    </location>
</feature>
<evidence type="ECO:0000259" key="7">
    <source>
        <dbReference type="Pfam" id="PF01636"/>
    </source>
</evidence>
<dbReference type="InterPro" id="IPR051035">
    <property type="entry name" value="Mito_inheritance_9"/>
</dbReference>
<evidence type="ECO:0000313" key="8">
    <source>
        <dbReference type="EMBL" id="KAK6007380.1"/>
    </source>
</evidence>
<evidence type="ECO:0000256" key="3">
    <source>
        <dbReference type="ARBA" id="ARBA00016197"/>
    </source>
</evidence>
<evidence type="ECO:0000313" key="9">
    <source>
        <dbReference type="Proteomes" id="UP001341245"/>
    </source>
</evidence>
<evidence type="ECO:0000256" key="6">
    <source>
        <dbReference type="ARBA" id="ARBA00031849"/>
    </source>
</evidence>
<accession>A0ABR0TSE6</accession>
<dbReference type="PANTHER" id="PTHR36091:SF1">
    <property type="entry name" value="ALTERED INHERITANCE OF MITOCHONDRIA PROTEIN 9, MITOCHONDRIAL"/>
    <property type="match status" value="1"/>
</dbReference>
<keyword evidence="5" id="KW-0496">Mitochondrion</keyword>
<protein>
    <recommendedName>
        <fullName evidence="3">Altered inheritance of mitochondria protein 9, mitochondrial</fullName>
    </recommendedName>
    <alternativeName>
        <fullName evidence="6">Found in mitochondrial proteome protein 29</fullName>
    </alternativeName>
</protein>
<organism evidence="8 9">
    <name type="scientific">Aureobasidium pullulans</name>
    <name type="common">Black yeast</name>
    <name type="synonym">Pullularia pullulans</name>
    <dbReference type="NCBI Taxonomy" id="5580"/>
    <lineage>
        <taxon>Eukaryota</taxon>
        <taxon>Fungi</taxon>
        <taxon>Dikarya</taxon>
        <taxon>Ascomycota</taxon>
        <taxon>Pezizomycotina</taxon>
        <taxon>Dothideomycetes</taxon>
        <taxon>Dothideomycetidae</taxon>
        <taxon>Dothideales</taxon>
        <taxon>Saccotheciaceae</taxon>
        <taxon>Aureobasidium</taxon>
    </lineage>
</organism>
<gene>
    <name evidence="8" type="ORF">QM012_004194</name>
</gene>
<dbReference type="PANTHER" id="PTHR36091">
    <property type="entry name" value="ALTERED INHERITANCE OF MITOCHONDRIA PROTEIN 9, MITOCHONDRIAL"/>
    <property type="match status" value="1"/>
</dbReference>
<dbReference type="EMBL" id="JASGXD010000002">
    <property type="protein sequence ID" value="KAK6007380.1"/>
    <property type="molecule type" value="Genomic_DNA"/>
</dbReference>